<evidence type="ECO:0000256" key="1">
    <source>
        <dbReference type="ARBA" id="ARBA00001968"/>
    </source>
</evidence>
<evidence type="ECO:0000256" key="5">
    <source>
        <dbReference type="ARBA" id="ARBA00022723"/>
    </source>
</evidence>
<dbReference type="GO" id="GO:0016787">
    <property type="term" value="F:hydrolase activity"/>
    <property type="evidence" value="ECO:0007669"/>
    <property type="project" value="UniProtKB-KW"/>
</dbReference>
<keyword evidence="6" id="KW-0378">Hydrolase</keyword>
<dbReference type="EMBL" id="JAOPHQ010004880">
    <property type="protein sequence ID" value="KAK0137439.1"/>
    <property type="molecule type" value="Genomic_DNA"/>
</dbReference>
<comment type="subcellular location">
    <subcellularLocation>
        <location evidence="2">Nucleus</location>
    </subcellularLocation>
</comment>
<dbReference type="InterPro" id="IPR045249">
    <property type="entry name" value="HARBI1-like"/>
</dbReference>
<keyword evidence="11" id="KW-1185">Reference proteome</keyword>
<feature type="region of interest" description="Disordered" evidence="8">
    <location>
        <begin position="134"/>
        <end position="161"/>
    </location>
</feature>
<accession>A0AA47MC57</accession>
<reference evidence="10" key="1">
    <citation type="journal article" date="2023" name="Front. Mar. Sci.">
        <title>A new Merluccius polli reference genome to investigate the effects of global change in West African waters.</title>
        <authorList>
            <person name="Mateo J.L."/>
            <person name="Blanco-Fernandez C."/>
            <person name="Garcia-Vazquez E."/>
            <person name="Machado-Schiaffino G."/>
        </authorList>
    </citation>
    <scope>NUCLEOTIDE SEQUENCE</scope>
    <source>
        <strain evidence="10">C29</strain>
        <tissue evidence="10">Fin</tissue>
    </source>
</reference>
<evidence type="ECO:0000256" key="4">
    <source>
        <dbReference type="ARBA" id="ARBA00022722"/>
    </source>
</evidence>
<proteinExistence type="inferred from homology"/>
<dbReference type="InterPro" id="IPR027806">
    <property type="entry name" value="HARBI1_dom"/>
</dbReference>
<organism evidence="10 11">
    <name type="scientific">Merluccius polli</name>
    <name type="common">Benguela hake</name>
    <name type="synonym">Merluccius cadenati</name>
    <dbReference type="NCBI Taxonomy" id="89951"/>
    <lineage>
        <taxon>Eukaryota</taxon>
        <taxon>Metazoa</taxon>
        <taxon>Chordata</taxon>
        <taxon>Craniata</taxon>
        <taxon>Vertebrata</taxon>
        <taxon>Euteleostomi</taxon>
        <taxon>Actinopterygii</taxon>
        <taxon>Neopterygii</taxon>
        <taxon>Teleostei</taxon>
        <taxon>Neoteleostei</taxon>
        <taxon>Acanthomorphata</taxon>
        <taxon>Zeiogadaria</taxon>
        <taxon>Gadariae</taxon>
        <taxon>Gadiformes</taxon>
        <taxon>Gadoidei</taxon>
        <taxon>Merlucciidae</taxon>
        <taxon>Merluccius</taxon>
    </lineage>
</organism>
<dbReference type="AlphaFoldDB" id="A0AA47MC57"/>
<comment type="caution">
    <text evidence="10">The sequence shown here is derived from an EMBL/GenBank/DDBJ whole genome shotgun (WGS) entry which is preliminary data.</text>
</comment>
<name>A0AA47MC57_MERPO</name>
<keyword evidence="5" id="KW-0479">Metal-binding</keyword>
<dbReference type="GO" id="GO:0005634">
    <property type="term" value="C:nucleus"/>
    <property type="evidence" value="ECO:0007669"/>
    <property type="project" value="UniProtKB-SubCell"/>
</dbReference>
<comment type="cofactor">
    <cofactor evidence="1">
        <name>a divalent metal cation</name>
        <dbReference type="ChEBI" id="CHEBI:60240"/>
    </cofactor>
</comment>
<dbReference type="PANTHER" id="PTHR22930:SF206">
    <property type="entry name" value="NUCLEASE HARBI1"/>
    <property type="match status" value="1"/>
</dbReference>
<sequence length="173" mass="19504">MQAICDAKGKFLDIYLGYPGSVHDTRVMKNNVFYLTARNPPPGYVMVVGTPASRPPLCLLTPFKEPVIGRVRQRFNYRQSKARSIIERAFGMMKTRWRSTLFRAIEVKPTFAPQVIASCAFLHNVCLDNGDTLDPDEDITRDDLDPHPPQEQMGLNETPGNHIRDTLAAQVSM</sequence>
<dbReference type="GO" id="GO:0004518">
    <property type="term" value="F:nuclease activity"/>
    <property type="evidence" value="ECO:0007669"/>
    <property type="project" value="UniProtKB-KW"/>
</dbReference>
<evidence type="ECO:0000256" key="8">
    <source>
        <dbReference type="SAM" id="MobiDB-lite"/>
    </source>
</evidence>
<evidence type="ECO:0000256" key="7">
    <source>
        <dbReference type="ARBA" id="ARBA00023242"/>
    </source>
</evidence>
<dbReference type="Pfam" id="PF13359">
    <property type="entry name" value="DDE_Tnp_4"/>
    <property type="match status" value="1"/>
</dbReference>
<evidence type="ECO:0000313" key="10">
    <source>
        <dbReference type="EMBL" id="KAK0137439.1"/>
    </source>
</evidence>
<gene>
    <name evidence="10" type="ORF">N1851_026365</name>
</gene>
<evidence type="ECO:0000313" key="11">
    <source>
        <dbReference type="Proteomes" id="UP001174136"/>
    </source>
</evidence>
<dbReference type="PANTHER" id="PTHR22930">
    <property type="match status" value="1"/>
</dbReference>
<comment type="similarity">
    <text evidence="3">Belongs to the HARBI1 family.</text>
</comment>
<dbReference type="Proteomes" id="UP001174136">
    <property type="component" value="Unassembled WGS sequence"/>
</dbReference>
<evidence type="ECO:0000259" key="9">
    <source>
        <dbReference type="Pfam" id="PF13359"/>
    </source>
</evidence>
<evidence type="ECO:0000256" key="3">
    <source>
        <dbReference type="ARBA" id="ARBA00006958"/>
    </source>
</evidence>
<feature type="domain" description="DDE Tnp4" evidence="9">
    <location>
        <begin position="1"/>
        <end position="124"/>
    </location>
</feature>
<evidence type="ECO:0000256" key="6">
    <source>
        <dbReference type="ARBA" id="ARBA00022801"/>
    </source>
</evidence>
<evidence type="ECO:0000256" key="2">
    <source>
        <dbReference type="ARBA" id="ARBA00004123"/>
    </source>
</evidence>
<dbReference type="GO" id="GO:0046872">
    <property type="term" value="F:metal ion binding"/>
    <property type="evidence" value="ECO:0007669"/>
    <property type="project" value="UniProtKB-KW"/>
</dbReference>
<keyword evidence="7" id="KW-0539">Nucleus</keyword>
<protein>
    <submittedName>
        <fullName evidence="10">Protein ALP1-like</fullName>
    </submittedName>
</protein>
<keyword evidence="4" id="KW-0540">Nuclease</keyword>